<protein>
    <submittedName>
        <fullName evidence="1">Uncharacterized protein</fullName>
    </submittedName>
</protein>
<organism evidence="1">
    <name type="scientific">uncultured Caudovirales phage</name>
    <dbReference type="NCBI Taxonomy" id="2100421"/>
    <lineage>
        <taxon>Viruses</taxon>
        <taxon>Duplodnaviria</taxon>
        <taxon>Heunggongvirae</taxon>
        <taxon>Uroviricota</taxon>
        <taxon>Caudoviricetes</taxon>
        <taxon>Peduoviridae</taxon>
        <taxon>Maltschvirus</taxon>
        <taxon>Maltschvirus maltsch</taxon>
    </lineage>
</organism>
<gene>
    <name evidence="1" type="ORF">UFOVP105_3</name>
</gene>
<reference evidence="1" key="1">
    <citation type="submission" date="2020-04" db="EMBL/GenBank/DDBJ databases">
        <authorList>
            <person name="Chiriac C."/>
            <person name="Salcher M."/>
            <person name="Ghai R."/>
            <person name="Kavagutti S V."/>
        </authorList>
    </citation>
    <scope>NUCLEOTIDE SEQUENCE</scope>
</reference>
<accession>A0A6J5L812</accession>
<proteinExistence type="predicted"/>
<dbReference type="EMBL" id="LR796222">
    <property type="protein sequence ID" value="CAB4127929.1"/>
    <property type="molecule type" value="Genomic_DNA"/>
</dbReference>
<sequence>MELYNFVNEQVEKRVLSVQNGESEALSNYIELKRIAKALNGAIKEIQSDALSEAERFGKGDFLKDGASVSVRATAGRWDFKQIAEWKKASDEIKKVEDKYKTLYKSKDLGTIPVDEATGEILQMPIFNHGADAIFLKFLK</sequence>
<evidence type="ECO:0000313" key="1">
    <source>
        <dbReference type="EMBL" id="CAB4127929.1"/>
    </source>
</evidence>
<name>A0A6J5L812_9CAUD</name>